<feature type="compositionally biased region" description="Low complexity" evidence="1">
    <location>
        <begin position="34"/>
        <end position="90"/>
    </location>
</feature>
<dbReference type="RefSeq" id="WP_135027780.1">
    <property type="nucleotide sequence ID" value="NZ_BMLA01000001.1"/>
</dbReference>
<comment type="caution">
    <text evidence="4">The sequence shown here is derived from an EMBL/GenBank/DDBJ whole genome shotgun (WGS) entry which is preliminary data.</text>
</comment>
<dbReference type="OrthoDB" id="3748111at2"/>
<keyword evidence="2" id="KW-0732">Signal</keyword>
<feature type="region of interest" description="Disordered" evidence="1">
    <location>
        <begin position="34"/>
        <end position="117"/>
    </location>
</feature>
<evidence type="ECO:0000313" key="4">
    <source>
        <dbReference type="EMBL" id="MBB4882793.1"/>
    </source>
</evidence>
<evidence type="ECO:0000259" key="3">
    <source>
        <dbReference type="Pfam" id="PF19843"/>
    </source>
</evidence>
<protein>
    <recommendedName>
        <fullName evidence="3">DUF6318 domain-containing protein</fullName>
    </recommendedName>
</protein>
<sequence>MTTLPTPRRTLRRHRLTRTSTFGAALLLALAACGADSPDPDASPSEPSASVTPGPATTTTAAAPASESESSSASATAGGSTSGSPTDDGAYVPASEKGPARNVPKPVMPEAVKEDTPEGAEAAVEYWWDAVYYLQQTNDPEPLKAVSTTECKICSSYIDTIDQIYTSGGWHTGTAPSIDSIITQDLEYASSSTMLMTIEAGRAYSEDGAVVADTEVPRESKQPWRAITRFDDAKSRWLVEEATYEGADE</sequence>
<evidence type="ECO:0000313" key="5">
    <source>
        <dbReference type="Proteomes" id="UP000560081"/>
    </source>
</evidence>
<evidence type="ECO:0000256" key="1">
    <source>
        <dbReference type="SAM" id="MobiDB-lite"/>
    </source>
</evidence>
<reference evidence="4 5" key="1">
    <citation type="submission" date="2020-08" db="EMBL/GenBank/DDBJ databases">
        <title>Sequencing the genomes of 1000 actinobacteria strains.</title>
        <authorList>
            <person name="Klenk H.-P."/>
        </authorList>
    </citation>
    <scope>NUCLEOTIDE SEQUENCE [LARGE SCALE GENOMIC DNA]</scope>
    <source>
        <strain evidence="4 5">DSM 19079</strain>
    </source>
</reference>
<gene>
    <name evidence="4" type="ORF">BJ976_001144</name>
</gene>
<organism evidence="4 5">
    <name type="scientific">Micrococcus flavus</name>
    <dbReference type="NCBI Taxonomy" id="384602"/>
    <lineage>
        <taxon>Bacteria</taxon>
        <taxon>Bacillati</taxon>
        <taxon>Actinomycetota</taxon>
        <taxon>Actinomycetes</taxon>
        <taxon>Micrococcales</taxon>
        <taxon>Micrococcaceae</taxon>
        <taxon>Micrococcus</taxon>
    </lineage>
</organism>
<dbReference type="Pfam" id="PF19843">
    <property type="entry name" value="DUF6318"/>
    <property type="match status" value="1"/>
</dbReference>
<name>A0A4Y8X4G9_9MICC</name>
<dbReference type="InterPro" id="IPR046281">
    <property type="entry name" value="DUF6318"/>
</dbReference>
<keyword evidence="5" id="KW-1185">Reference proteome</keyword>
<evidence type="ECO:0000256" key="2">
    <source>
        <dbReference type="SAM" id="SignalP"/>
    </source>
</evidence>
<feature type="chain" id="PRO_5039159521" description="DUF6318 domain-containing protein" evidence="2">
    <location>
        <begin position="35"/>
        <end position="249"/>
    </location>
</feature>
<dbReference type="EMBL" id="JACHMC010000001">
    <property type="protein sequence ID" value="MBB4882793.1"/>
    <property type="molecule type" value="Genomic_DNA"/>
</dbReference>
<dbReference type="Proteomes" id="UP000560081">
    <property type="component" value="Unassembled WGS sequence"/>
</dbReference>
<feature type="signal peptide" evidence="2">
    <location>
        <begin position="1"/>
        <end position="34"/>
    </location>
</feature>
<accession>A0A4Y8X4G9</accession>
<proteinExistence type="predicted"/>
<feature type="domain" description="DUF6318" evidence="3">
    <location>
        <begin position="89"/>
        <end position="241"/>
    </location>
</feature>
<dbReference type="AlphaFoldDB" id="A0A4Y8X4G9"/>